<sequence>MKQKAIYCLLATAAIFSSCKKNIFRKSETQTATLNNHSYVGSRLTQIVNSMGDVTVLQYNDDEKLKRTLQYTSSTKSNRSLSCIRTFSYDKQGRLIKTVVENQYDKKNLNVYQYSYIGNQLTNYTLSTMNIQNPNQPILTLNFSYSYRYSNGHLASYSISNGVGEIVMESTYNYKHNGKNTILTGTNKQPGQPEERFATEFYGDIADPSSIFIPGAAKPSTLLTRDFAYTSDITGKFIQNYKTDVKGRVISVETTYPYQVGAKSKTCYIYESI</sequence>
<evidence type="ECO:0000313" key="2">
    <source>
        <dbReference type="Proteomes" id="UP000762110"/>
    </source>
</evidence>
<name>A0ABX2DB04_9SPHI</name>
<protein>
    <recommendedName>
        <fullName evidence="3">YD repeat-containing protein</fullName>
    </recommendedName>
</protein>
<proteinExistence type="predicted"/>
<accession>A0ABX2DB04</accession>
<comment type="caution">
    <text evidence="1">The sequence shown here is derived from an EMBL/GenBank/DDBJ whole genome shotgun (WGS) entry which is preliminary data.</text>
</comment>
<dbReference type="EMBL" id="JABMKV010000001">
    <property type="protein sequence ID" value="NQX30501.1"/>
    <property type="molecule type" value="Genomic_DNA"/>
</dbReference>
<gene>
    <name evidence="1" type="ORF">HQN85_02105</name>
</gene>
<evidence type="ECO:0000313" key="1">
    <source>
        <dbReference type="EMBL" id="NQX30501.1"/>
    </source>
</evidence>
<keyword evidence="2" id="KW-1185">Reference proteome</keyword>
<dbReference type="Proteomes" id="UP000762110">
    <property type="component" value="Unassembled WGS sequence"/>
</dbReference>
<dbReference type="RefSeq" id="WP_173268695.1">
    <property type="nucleotide sequence ID" value="NZ_JABMKV010000001.1"/>
</dbReference>
<evidence type="ECO:0008006" key="3">
    <source>
        <dbReference type="Google" id="ProtNLM"/>
    </source>
</evidence>
<reference evidence="1 2" key="1">
    <citation type="submission" date="2020-05" db="EMBL/GenBank/DDBJ databases">
        <title>Description of Pedobacter foliorum sp. nov.</title>
        <authorList>
            <person name="Qi S."/>
            <person name="Carlier A."/>
            <person name="Cnockaert M."/>
            <person name="Vandamme P."/>
        </authorList>
    </citation>
    <scope>NUCLEOTIDE SEQUENCE [LARGE SCALE GENOMIC DNA]</scope>
    <source>
        <strain evidence="1 2">LMG 31300</strain>
    </source>
</reference>
<dbReference type="PROSITE" id="PS51257">
    <property type="entry name" value="PROKAR_LIPOPROTEIN"/>
    <property type="match status" value="1"/>
</dbReference>
<dbReference type="Gene3D" id="2.180.10.10">
    <property type="entry name" value="RHS repeat-associated core"/>
    <property type="match status" value="1"/>
</dbReference>
<organism evidence="1 2">
    <name type="scientific">Pedobacter boryungensis</name>
    <dbReference type="NCBI Taxonomy" id="869962"/>
    <lineage>
        <taxon>Bacteria</taxon>
        <taxon>Pseudomonadati</taxon>
        <taxon>Bacteroidota</taxon>
        <taxon>Sphingobacteriia</taxon>
        <taxon>Sphingobacteriales</taxon>
        <taxon>Sphingobacteriaceae</taxon>
        <taxon>Pedobacter</taxon>
    </lineage>
</organism>